<evidence type="ECO:0000313" key="3">
    <source>
        <dbReference type="EMBL" id="OLP90652.1"/>
    </source>
</evidence>
<evidence type="ECO:0000256" key="1">
    <source>
        <dbReference type="SAM" id="MobiDB-lite"/>
    </source>
</evidence>
<keyword evidence="2" id="KW-1133">Transmembrane helix</keyword>
<name>A0A1Q9D667_SYMMI</name>
<keyword evidence="4" id="KW-1185">Reference proteome</keyword>
<gene>
    <name evidence="3" type="ORF">AK812_SmicGene27759</name>
</gene>
<feature type="region of interest" description="Disordered" evidence="1">
    <location>
        <begin position="149"/>
        <end position="183"/>
    </location>
</feature>
<feature type="transmembrane region" description="Helical" evidence="2">
    <location>
        <begin position="112"/>
        <end position="135"/>
    </location>
</feature>
<organism evidence="3 4">
    <name type="scientific">Symbiodinium microadriaticum</name>
    <name type="common">Dinoflagellate</name>
    <name type="synonym">Zooxanthella microadriatica</name>
    <dbReference type="NCBI Taxonomy" id="2951"/>
    <lineage>
        <taxon>Eukaryota</taxon>
        <taxon>Sar</taxon>
        <taxon>Alveolata</taxon>
        <taxon>Dinophyceae</taxon>
        <taxon>Suessiales</taxon>
        <taxon>Symbiodiniaceae</taxon>
        <taxon>Symbiodinium</taxon>
    </lineage>
</organism>
<keyword evidence="2" id="KW-0812">Transmembrane</keyword>
<evidence type="ECO:0000256" key="2">
    <source>
        <dbReference type="SAM" id="Phobius"/>
    </source>
</evidence>
<accession>A0A1Q9D667</accession>
<keyword evidence="2" id="KW-0472">Membrane</keyword>
<feature type="transmembrane region" description="Helical" evidence="2">
    <location>
        <begin position="87"/>
        <end position="106"/>
    </location>
</feature>
<sequence>MNIQAKPMTLHFEAGKTFALGATAVALRAMGPLPSTLTTLLVAAGGLQLWSLADALMTRTPAVKKIVDDEPSCVEAPSATTQPRRPWSAVLAALSIVIVYIALGTSCDCVDYFIAHVVAKALLAFALGMLCQLLIQGFLPGLRRASKAVEEEEEEEEGEASDDASPYSAEFWDDLGPLTTTEETTDVTKDLIDVVFLRRGRN</sequence>
<comment type="caution">
    <text evidence="3">The sequence shown here is derived from an EMBL/GenBank/DDBJ whole genome shotgun (WGS) entry which is preliminary data.</text>
</comment>
<feature type="compositionally biased region" description="Acidic residues" evidence="1">
    <location>
        <begin position="150"/>
        <end position="162"/>
    </location>
</feature>
<protein>
    <submittedName>
        <fullName evidence="3">Uncharacterized protein</fullName>
    </submittedName>
</protein>
<dbReference type="OrthoDB" id="10347469at2759"/>
<evidence type="ECO:0000313" key="4">
    <source>
        <dbReference type="Proteomes" id="UP000186817"/>
    </source>
</evidence>
<dbReference type="Proteomes" id="UP000186817">
    <property type="component" value="Unassembled WGS sequence"/>
</dbReference>
<proteinExistence type="predicted"/>
<dbReference type="AlphaFoldDB" id="A0A1Q9D667"/>
<reference evidence="3 4" key="1">
    <citation type="submission" date="2016-02" db="EMBL/GenBank/DDBJ databases">
        <title>Genome analysis of coral dinoflagellate symbionts highlights evolutionary adaptations to a symbiotic lifestyle.</title>
        <authorList>
            <person name="Aranda M."/>
            <person name="Li Y."/>
            <person name="Liew Y.J."/>
            <person name="Baumgarten S."/>
            <person name="Simakov O."/>
            <person name="Wilson M."/>
            <person name="Piel J."/>
            <person name="Ashoor H."/>
            <person name="Bougouffa S."/>
            <person name="Bajic V.B."/>
            <person name="Ryu T."/>
            <person name="Ravasi T."/>
            <person name="Bayer T."/>
            <person name="Micklem G."/>
            <person name="Kim H."/>
            <person name="Bhak J."/>
            <person name="Lajeunesse T.C."/>
            <person name="Voolstra C.R."/>
        </authorList>
    </citation>
    <scope>NUCLEOTIDE SEQUENCE [LARGE SCALE GENOMIC DNA]</scope>
    <source>
        <strain evidence="3 4">CCMP2467</strain>
    </source>
</reference>
<dbReference type="EMBL" id="LSRX01000700">
    <property type="protein sequence ID" value="OLP90652.1"/>
    <property type="molecule type" value="Genomic_DNA"/>
</dbReference>